<evidence type="ECO:0000313" key="3">
    <source>
        <dbReference type="Proteomes" id="UP000063699"/>
    </source>
</evidence>
<feature type="transmembrane region" description="Helical" evidence="1">
    <location>
        <begin position="143"/>
        <end position="168"/>
    </location>
</feature>
<dbReference type="Proteomes" id="UP000063699">
    <property type="component" value="Chromosome"/>
</dbReference>
<keyword evidence="1" id="KW-0812">Transmembrane</keyword>
<protein>
    <submittedName>
        <fullName evidence="2">Uncharacterized protein</fullName>
    </submittedName>
</protein>
<dbReference type="AlphaFoldDB" id="A0A0N7F4E9"/>
<gene>
    <name evidence="2" type="ORF">AOZ06_34080</name>
</gene>
<organism evidence="2 3">
    <name type="scientific">Kibdelosporangium phytohabitans</name>
    <dbReference type="NCBI Taxonomy" id="860235"/>
    <lineage>
        <taxon>Bacteria</taxon>
        <taxon>Bacillati</taxon>
        <taxon>Actinomycetota</taxon>
        <taxon>Actinomycetes</taxon>
        <taxon>Pseudonocardiales</taxon>
        <taxon>Pseudonocardiaceae</taxon>
        <taxon>Kibdelosporangium</taxon>
    </lineage>
</organism>
<accession>A0A0N7F4E9</accession>
<name>A0A0N7F4E9_9PSEU</name>
<dbReference type="EMBL" id="CP012752">
    <property type="protein sequence ID" value="ALG11239.1"/>
    <property type="molecule type" value="Genomic_DNA"/>
</dbReference>
<keyword evidence="1" id="KW-1133">Transmembrane helix</keyword>
<evidence type="ECO:0000313" key="2">
    <source>
        <dbReference type="EMBL" id="ALG11239.1"/>
    </source>
</evidence>
<reference evidence="2 3" key="1">
    <citation type="submission" date="2015-07" db="EMBL/GenBank/DDBJ databases">
        <title>Genome sequencing of Kibdelosporangium phytohabitans.</title>
        <authorList>
            <person name="Qin S."/>
            <person name="Xing K."/>
        </authorList>
    </citation>
    <scope>NUCLEOTIDE SEQUENCE [LARGE SCALE GENOMIC DNA]</scope>
    <source>
        <strain evidence="2 3">KLBMP1111</strain>
    </source>
</reference>
<sequence length="180" mass="19556">MRTRVSGRFGFAELWTAAAVSSIGDAVTFLLAAGLLAMLRQVPGKPESKGVNLKADIAEGVRWLLNHHLLRILALTMSVANVVSAGFRCVRALREAAAWARRTRLRSPSRHLRRRWSGRDVDRSTAAARGPVRGAAHARVAQLWPVAVGILVLFGVHTMVWGVIVVTIGQRDVLSGLLGR</sequence>
<keyword evidence="3" id="KW-1185">Reference proteome</keyword>
<proteinExistence type="predicted"/>
<dbReference type="KEGG" id="kphy:AOZ06_34080"/>
<evidence type="ECO:0000256" key="1">
    <source>
        <dbReference type="SAM" id="Phobius"/>
    </source>
</evidence>
<feature type="transmembrane region" description="Helical" evidence="1">
    <location>
        <begin position="12"/>
        <end position="39"/>
    </location>
</feature>
<keyword evidence="1" id="KW-0472">Membrane</keyword>